<dbReference type="AlphaFoldDB" id="D8S2T3"/>
<gene>
    <name evidence="2" type="ORF">SELMODRAFT_417542</name>
</gene>
<keyword evidence="3" id="KW-1185">Reference proteome</keyword>
<reference evidence="2 3" key="1">
    <citation type="journal article" date="2011" name="Science">
        <title>The Selaginella genome identifies genetic changes associated with the evolution of vascular plants.</title>
        <authorList>
            <person name="Banks J.A."/>
            <person name="Nishiyama T."/>
            <person name="Hasebe M."/>
            <person name="Bowman J.L."/>
            <person name="Gribskov M."/>
            <person name="dePamphilis C."/>
            <person name="Albert V.A."/>
            <person name="Aono N."/>
            <person name="Aoyama T."/>
            <person name="Ambrose B.A."/>
            <person name="Ashton N.W."/>
            <person name="Axtell M.J."/>
            <person name="Barker E."/>
            <person name="Barker M.S."/>
            <person name="Bennetzen J.L."/>
            <person name="Bonawitz N.D."/>
            <person name="Chapple C."/>
            <person name="Cheng C."/>
            <person name="Correa L.G."/>
            <person name="Dacre M."/>
            <person name="DeBarry J."/>
            <person name="Dreyer I."/>
            <person name="Elias M."/>
            <person name="Engstrom E.M."/>
            <person name="Estelle M."/>
            <person name="Feng L."/>
            <person name="Finet C."/>
            <person name="Floyd S.K."/>
            <person name="Frommer W.B."/>
            <person name="Fujita T."/>
            <person name="Gramzow L."/>
            <person name="Gutensohn M."/>
            <person name="Harholt J."/>
            <person name="Hattori M."/>
            <person name="Heyl A."/>
            <person name="Hirai T."/>
            <person name="Hiwatashi Y."/>
            <person name="Ishikawa M."/>
            <person name="Iwata M."/>
            <person name="Karol K.G."/>
            <person name="Koehler B."/>
            <person name="Kolukisaoglu U."/>
            <person name="Kubo M."/>
            <person name="Kurata T."/>
            <person name="Lalonde S."/>
            <person name="Li K."/>
            <person name="Li Y."/>
            <person name="Litt A."/>
            <person name="Lyons E."/>
            <person name="Manning G."/>
            <person name="Maruyama T."/>
            <person name="Michael T.P."/>
            <person name="Mikami K."/>
            <person name="Miyazaki S."/>
            <person name="Morinaga S."/>
            <person name="Murata T."/>
            <person name="Mueller-Roeber B."/>
            <person name="Nelson D.R."/>
            <person name="Obara M."/>
            <person name="Oguri Y."/>
            <person name="Olmstead R.G."/>
            <person name="Onodera N."/>
            <person name="Petersen B.L."/>
            <person name="Pils B."/>
            <person name="Prigge M."/>
            <person name="Rensing S.A."/>
            <person name="Riano-Pachon D.M."/>
            <person name="Roberts A.W."/>
            <person name="Sato Y."/>
            <person name="Scheller H.V."/>
            <person name="Schulz B."/>
            <person name="Schulz C."/>
            <person name="Shakirov E.V."/>
            <person name="Shibagaki N."/>
            <person name="Shinohara N."/>
            <person name="Shippen D.E."/>
            <person name="Soerensen I."/>
            <person name="Sotooka R."/>
            <person name="Sugimoto N."/>
            <person name="Sugita M."/>
            <person name="Sumikawa N."/>
            <person name="Tanurdzic M."/>
            <person name="Theissen G."/>
            <person name="Ulvskov P."/>
            <person name="Wakazuki S."/>
            <person name="Weng J.K."/>
            <person name="Willats W.W."/>
            <person name="Wipf D."/>
            <person name="Wolf P.G."/>
            <person name="Yang L."/>
            <person name="Zimmer A.D."/>
            <person name="Zhu Q."/>
            <person name="Mitros T."/>
            <person name="Hellsten U."/>
            <person name="Loque D."/>
            <person name="Otillar R."/>
            <person name="Salamov A."/>
            <person name="Schmutz J."/>
            <person name="Shapiro H."/>
            <person name="Lindquist E."/>
            <person name="Lucas S."/>
            <person name="Rokhsar D."/>
            <person name="Grigoriev I.V."/>
        </authorList>
    </citation>
    <scope>NUCLEOTIDE SEQUENCE [LARGE SCALE GENOMIC DNA]</scope>
</reference>
<dbReference type="EMBL" id="GL377600">
    <property type="protein sequence ID" value="EFJ20985.1"/>
    <property type="molecule type" value="Genomic_DNA"/>
</dbReference>
<protein>
    <submittedName>
        <fullName evidence="2">Uncharacterized protein</fullName>
    </submittedName>
</protein>
<evidence type="ECO:0000256" key="1">
    <source>
        <dbReference type="SAM" id="MobiDB-lite"/>
    </source>
</evidence>
<feature type="compositionally biased region" description="Basic and acidic residues" evidence="1">
    <location>
        <begin position="1"/>
        <end position="16"/>
    </location>
</feature>
<dbReference type="InParanoid" id="D8S2T3"/>
<name>D8S2T3_SELML</name>
<sequence>MKLGGGDKELAAKETGKSLMVPSIKEKETGNKQGLRRRTVHRSRERKRTGRKKSERKFTLDVASGRGIKDCEAAELGKIEHGECHIVSRDARGHGLEIAGAARIGSDDVLKTRAAIVRWSRLAGLDVSATMKLQFKLNVEIFSIDMALMEMYL</sequence>
<feature type="compositionally biased region" description="Basic residues" evidence="1">
    <location>
        <begin position="34"/>
        <end position="55"/>
    </location>
</feature>
<organism evidence="3">
    <name type="scientific">Selaginella moellendorffii</name>
    <name type="common">Spikemoss</name>
    <dbReference type="NCBI Taxonomy" id="88036"/>
    <lineage>
        <taxon>Eukaryota</taxon>
        <taxon>Viridiplantae</taxon>
        <taxon>Streptophyta</taxon>
        <taxon>Embryophyta</taxon>
        <taxon>Tracheophyta</taxon>
        <taxon>Lycopodiopsida</taxon>
        <taxon>Selaginellales</taxon>
        <taxon>Selaginellaceae</taxon>
        <taxon>Selaginella</taxon>
    </lineage>
</organism>
<dbReference type="HOGENOM" id="CLU_1716388_0_0_1"/>
<evidence type="ECO:0000313" key="3">
    <source>
        <dbReference type="Proteomes" id="UP000001514"/>
    </source>
</evidence>
<feature type="region of interest" description="Disordered" evidence="1">
    <location>
        <begin position="1"/>
        <end position="56"/>
    </location>
</feature>
<dbReference type="Proteomes" id="UP000001514">
    <property type="component" value="Unassembled WGS sequence"/>
</dbReference>
<proteinExistence type="predicted"/>
<dbReference type="Gramene" id="EFJ20985">
    <property type="protein sequence ID" value="EFJ20985"/>
    <property type="gene ID" value="SELMODRAFT_417542"/>
</dbReference>
<evidence type="ECO:0000313" key="2">
    <source>
        <dbReference type="EMBL" id="EFJ20985.1"/>
    </source>
</evidence>
<accession>D8S2T3</accession>
<dbReference type="KEGG" id="smo:SELMODRAFT_417542"/>